<keyword evidence="1 5" id="KW-0820">tRNA-binding</keyword>
<evidence type="ECO:0000256" key="3">
    <source>
        <dbReference type="ARBA" id="ARBA00022884"/>
    </source>
</evidence>
<evidence type="ECO:0000259" key="7">
    <source>
        <dbReference type="Pfam" id="PF05670"/>
    </source>
</evidence>
<keyword evidence="9" id="KW-1185">Reference proteome</keyword>
<dbReference type="PANTHER" id="PTHR15239">
    <property type="entry name" value="NUCLEAR EXPORT MEDIATOR FACTOR NEMF"/>
    <property type="match status" value="1"/>
</dbReference>
<reference evidence="8 9" key="1">
    <citation type="journal article" date="2014" name="Gene">
        <title>A comparative genomic analysis of the alkalitolerant soil bacterium Bacillus lehensis G1.</title>
        <authorList>
            <person name="Noor Y.M."/>
            <person name="Samsulrizal N.H."/>
            <person name="Jema'on N.A."/>
            <person name="Low K.O."/>
            <person name="Ramli A.N."/>
            <person name="Alias N.I."/>
            <person name="Damis S.I."/>
            <person name="Fuzi S.F."/>
            <person name="Isa M.N."/>
            <person name="Murad A.M."/>
            <person name="Raih M.F."/>
            <person name="Bakar F.D."/>
            <person name="Najimudin N."/>
            <person name="Mahadi N.M."/>
            <person name="Illias R.M."/>
        </authorList>
    </citation>
    <scope>NUCLEOTIDE SEQUENCE [LARGE SCALE GENOMIC DNA]</scope>
    <source>
        <strain evidence="8 9">G1</strain>
    </source>
</reference>
<evidence type="ECO:0000256" key="4">
    <source>
        <dbReference type="ARBA" id="ARBA00022917"/>
    </source>
</evidence>
<dbReference type="HAMAP" id="MF_00844_B">
    <property type="entry name" value="RqcH_B"/>
    <property type="match status" value="1"/>
</dbReference>
<dbReference type="InterPro" id="IPR043682">
    <property type="entry name" value="RqcH_bacterial"/>
</dbReference>
<dbReference type="FunFam" id="2.30.310.10:FF:000004">
    <property type="entry name" value="Fibronectin-binding protein A"/>
    <property type="match status" value="1"/>
</dbReference>
<dbReference type="eggNOG" id="COG1293">
    <property type="taxonomic scope" value="Bacteria"/>
</dbReference>
<dbReference type="Gene3D" id="3.40.970.40">
    <property type="entry name" value="fibrinogen binding protein from staphylococcus aureus domain like"/>
    <property type="match status" value="1"/>
</dbReference>
<dbReference type="STRING" id="1246626.BleG1_2312"/>
<dbReference type="GO" id="GO:0000049">
    <property type="term" value="F:tRNA binding"/>
    <property type="evidence" value="ECO:0007669"/>
    <property type="project" value="UniProtKB-UniRule"/>
</dbReference>
<dbReference type="GO" id="GO:0043023">
    <property type="term" value="F:ribosomal large subunit binding"/>
    <property type="evidence" value="ECO:0007669"/>
    <property type="project" value="UniProtKB-UniRule"/>
</dbReference>
<dbReference type="GO" id="GO:0072344">
    <property type="term" value="P:rescue of stalled ribosome"/>
    <property type="evidence" value="ECO:0007669"/>
    <property type="project" value="UniProtKB-UniRule"/>
</dbReference>
<proteinExistence type="inferred from homology"/>
<name>A0A060LYN9_9BACI</name>
<dbReference type="EMBL" id="CP003923">
    <property type="protein sequence ID" value="AIC94890.1"/>
    <property type="molecule type" value="Genomic_DNA"/>
</dbReference>
<protein>
    <recommendedName>
        <fullName evidence="5">Rqc2 homolog RqcH</fullName>
        <shortName evidence="5">RqcH</shortName>
    </recommendedName>
</protein>
<dbReference type="GO" id="GO:1990112">
    <property type="term" value="C:RQC complex"/>
    <property type="evidence" value="ECO:0007669"/>
    <property type="project" value="TreeGrafter"/>
</dbReference>
<keyword evidence="4 5" id="KW-0648">Protein biosynthesis</keyword>
<dbReference type="Pfam" id="PF05833">
    <property type="entry name" value="NFACT_N"/>
    <property type="match status" value="1"/>
</dbReference>
<dbReference type="Proteomes" id="UP000027142">
    <property type="component" value="Chromosome"/>
</dbReference>
<dbReference type="InterPro" id="IPR008532">
    <property type="entry name" value="NFACT_RNA-bd"/>
</dbReference>
<gene>
    <name evidence="5" type="primary">rqcH</name>
    <name evidence="8" type="ORF">BleG1_2312</name>
</gene>
<dbReference type="GO" id="GO:0019843">
    <property type="term" value="F:rRNA binding"/>
    <property type="evidence" value="ECO:0007669"/>
    <property type="project" value="UniProtKB-UniRule"/>
</dbReference>
<keyword evidence="5" id="KW-0175">Coiled coil</keyword>
<dbReference type="Gene3D" id="2.30.310.10">
    <property type="entry name" value="ibrinogen binding protein from staphylococcus aureus domain"/>
    <property type="match status" value="1"/>
</dbReference>
<organism evidence="8 9">
    <name type="scientific">Shouchella lehensis G1</name>
    <dbReference type="NCBI Taxonomy" id="1246626"/>
    <lineage>
        <taxon>Bacteria</taxon>
        <taxon>Bacillati</taxon>
        <taxon>Bacillota</taxon>
        <taxon>Bacilli</taxon>
        <taxon>Bacillales</taxon>
        <taxon>Bacillaceae</taxon>
        <taxon>Shouchella</taxon>
    </lineage>
</organism>
<feature type="domain" description="NFACT RNA-binding" evidence="7">
    <location>
        <begin position="452"/>
        <end position="540"/>
    </location>
</feature>
<dbReference type="Pfam" id="PF05670">
    <property type="entry name" value="NFACT-R_1"/>
    <property type="match status" value="1"/>
</dbReference>
<evidence type="ECO:0000256" key="5">
    <source>
        <dbReference type="HAMAP-Rule" id="MF_00844"/>
    </source>
</evidence>
<evidence type="ECO:0000313" key="9">
    <source>
        <dbReference type="Proteomes" id="UP000027142"/>
    </source>
</evidence>
<comment type="subunit">
    <text evidence="5">Associates with stalled 50S ribosomal subunits. Binds to RqcP.</text>
</comment>
<evidence type="ECO:0000256" key="1">
    <source>
        <dbReference type="ARBA" id="ARBA00022555"/>
    </source>
</evidence>
<dbReference type="OrthoDB" id="9766163at2"/>
<dbReference type="InterPro" id="IPR051608">
    <property type="entry name" value="RQC_Subunit_NEMF"/>
</dbReference>
<dbReference type="AlphaFoldDB" id="A0A060LYN9"/>
<feature type="compositionally biased region" description="Basic residues" evidence="6">
    <location>
        <begin position="431"/>
        <end position="443"/>
    </location>
</feature>
<dbReference type="KEGG" id="ble:BleG1_2312"/>
<evidence type="ECO:0000313" key="8">
    <source>
        <dbReference type="EMBL" id="AIC94890.1"/>
    </source>
</evidence>
<sequence length="568" mass="65008">MSYDGMMTRAITYELQHLIGGRISKIHQPFKTELIMTIRAKGKNHSLLASANAQFARLHVTTEKYDNPSEPPMFCMLLRKHLEGGFIRSISQDGFDRVIRMAIANKDELGDQTERILIFEIMGRHSNIILTNPRSETILDSIKHVRFDQSSYRTVGPGQVYKAPPAQDKVNPFQADASDVVKHLDFNAGKMDKQLVSAFAGVSPLLAKEIVHRAGFANKQTVPHSFVTIMEEIQNHQYTFTLRKGAKETFSYLSLHHAEGEERVFPTASELLDAYYYGKAERDRVKQQAHDLERLLKNEYQKNIRKQKKLEQTLTQAEEATQFQKMGELLTANIFAIKRGMTEIEVVDYYDEAGGTIIIELDPQKTPSENAQWYFKKYQKAKTARLEVVDQLAKTEQELAYLESLIQQMDSASPRDVEEIREELMEEGYVKKRQQQGKKKKKQAANPTLERYQSSTGIEFLVGKNNRQNDYLTNRLARQNEIWLHTKEIPGSHVVVRDMNPDETTLKEAALIAAFFSKARDSSSVPVDYTKIRYVKKPSGAKPGYVTYDNQTTLFVTPDEDIVKQLKL</sequence>
<evidence type="ECO:0000256" key="6">
    <source>
        <dbReference type="SAM" id="MobiDB-lite"/>
    </source>
</evidence>
<feature type="coiled-coil region" evidence="5">
    <location>
        <begin position="282"/>
        <end position="320"/>
    </location>
</feature>
<feature type="region of interest" description="Disordered" evidence="6">
    <location>
        <begin position="430"/>
        <end position="449"/>
    </location>
</feature>
<comment type="similarity">
    <text evidence="5">Belongs to the NEMF family.</text>
</comment>
<keyword evidence="3 5" id="KW-0694">RNA-binding</keyword>
<dbReference type="PANTHER" id="PTHR15239:SF6">
    <property type="entry name" value="RIBOSOME QUALITY CONTROL COMPLEX SUBUNIT NEMF"/>
    <property type="match status" value="1"/>
</dbReference>
<accession>A0A060LYN9</accession>
<dbReference type="PATRIC" id="fig|1246626.3.peg.2311"/>
<dbReference type="RefSeq" id="WP_038480888.1">
    <property type="nucleotide sequence ID" value="NZ_CP003923.1"/>
</dbReference>
<comment type="function">
    <text evidence="5">Key component of the ribosome quality control system (RQC), a ribosome-associated complex that mediates the extraction of incompletely synthesized nascent chains from stalled ribosomes and their subsequent degradation. RqcH recruits Ala-charged tRNA, and with RqcP directs the elongation of stalled nascent chains on 50S ribosomal subunits, leading to non-templated C-terminal alanine extensions (Ala tail). The Ala tail promotes nascent chain degradation. May add between 1 and at least 8 Ala residues. Binds to stalled 50S ribosomal subunits.</text>
</comment>
<evidence type="ECO:0000256" key="2">
    <source>
        <dbReference type="ARBA" id="ARBA00022730"/>
    </source>
</evidence>
<dbReference type="Gene3D" id="1.10.8.50">
    <property type="match status" value="1"/>
</dbReference>
<keyword evidence="2 5" id="KW-0699">rRNA-binding</keyword>
<dbReference type="HOGENOM" id="CLU_022481_2_1_9"/>